<dbReference type="Proteomes" id="UP000003053">
    <property type="component" value="Unassembled WGS sequence"/>
</dbReference>
<evidence type="ECO:0000313" key="3">
    <source>
        <dbReference type="EMBL" id="EAR12410.1"/>
    </source>
</evidence>
<evidence type="ECO:0000259" key="2">
    <source>
        <dbReference type="PROSITE" id="PS51733"/>
    </source>
</evidence>
<dbReference type="HOGENOM" id="CLU_051096_3_1_10"/>
<name>A4BZ17_9FLAO</name>
<dbReference type="Gene3D" id="3.30.930.10">
    <property type="entry name" value="Bira Bifunctional Protein, Domain 2"/>
    <property type="match status" value="1"/>
</dbReference>
<evidence type="ECO:0000256" key="1">
    <source>
        <dbReference type="ARBA" id="ARBA00022598"/>
    </source>
</evidence>
<dbReference type="SUPFAM" id="SSF55681">
    <property type="entry name" value="Class II aaRS and biotin synthetases"/>
    <property type="match status" value="1"/>
</dbReference>
<dbReference type="PROSITE" id="PS51733">
    <property type="entry name" value="BPL_LPL_CATALYTIC"/>
    <property type="match status" value="1"/>
</dbReference>
<dbReference type="AlphaFoldDB" id="A4BZ17"/>
<accession>A4BZ17</accession>
<dbReference type="STRING" id="313594.PI23P_07290"/>
<keyword evidence="4" id="KW-1185">Reference proteome</keyword>
<proteinExistence type="predicted"/>
<comment type="caution">
    <text evidence="3">The sequence shown here is derived from an EMBL/GenBank/DDBJ whole genome shotgun (WGS) entry which is preliminary data.</text>
</comment>
<keyword evidence="1" id="KW-0436">Ligase</keyword>
<dbReference type="InterPro" id="IPR045864">
    <property type="entry name" value="aa-tRNA-synth_II/BPL/LPL"/>
</dbReference>
<sequence length="243" mass="27243">MKIIKLSAIDSTNSFLKDLALTSTLENFTTVATDCQLNGRGQQGSSWESEPNKNLMFSVFLRFQSFEIAEKSYLNFAVSLAVYETLLAEKIPNIAIKWPNDILSGNKKICGILIENNLKGTEITSAVIGIGLNVNQIDFPATISKVSSLQLLCGKNFDRDILLEKIVFNLKRNIALLKAKEFYNLEAAYLDVLYKKNIPTMFKDHKNTLFMGMVVGISKEGKLQVALEDERVLEFGIKEISFL</sequence>
<protein>
    <submittedName>
        <fullName evidence="3">Putative biotin--(Acetyl-CoA carboxylase) synthetase</fullName>
    </submittedName>
</protein>
<dbReference type="OrthoDB" id="9807064at2"/>
<dbReference type="RefSeq" id="WP_004570078.1">
    <property type="nucleotide sequence ID" value="NZ_CH724148.1"/>
</dbReference>
<dbReference type="PANTHER" id="PTHR12835">
    <property type="entry name" value="BIOTIN PROTEIN LIGASE"/>
    <property type="match status" value="1"/>
</dbReference>
<dbReference type="GO" id="GO:0004077">
    <property type="term" value="F:biotin--[biotin carboxyl-carrier protein] ligase activity"/>
    <property type="evidence" value="ECO:0007669"/>
    <property type="project" value="InterPro"/>
</dbReference>
<dbReference type="PANTHER" id="PTHR12835:SF5">
    <property type="entry name" value="BIOTIN--PROTEIN LIGASE"/>
    <property type="match status" value="1"/>
</dbReference>
<dbReference type="EMBL" id="AAOG01000002">
    <property type="protein sequence ID" value="EAR12410.1"/>
    <property type="molecule type" value="Genomic_DNA"/>
</dbReference>
<dbReference type="InterPro" id="IPR004143">
    <property type="entry name" value="BPL_LPL_catalytic"/>
</dbReference>
<gene>
    <name evidence="3" type="ORF">PI23P_07290</name>
</gene>
<dbReference type="eggNOG" id="COG0340">
    <property type="taxonomic scope" value="Bacteria"/>
</dbReference>
<dbReference type="CDD" id="cd16442">
    <property type="entry name" value="BPL"/>
    <property type="match status" value="1"/>
</dbReference>
<dbReference type="InterPro" id="IPR004408">
    <property type="entry name" value="Biotin_CoA_COase_ligase"/>
</dbReference>
<feature type="domain" description="BPL/LPL catalytic" evidence="2">
    <location>
        <begin position="1"/>
        <end position="178"/>
    </location>
</feature>
<dbReference type="Pfam" id="PF03099">
    <property type="entry name" value="BPL_LplA_LipB"/>
    <property type="match status" value="1"/>
</dbReference>
<dbReference type="NCBIfam" id="TIGR00121">
    <property type="entry name" value="birA_ligase"/>
    <property type="match status" value="1"/>
</dbReference>
<evidence type="ECO:0000313" key="4">
    <source>
        <dbReference type="Proteomes" id="UP000003053"/>
    </source>
</evidence>
<dbReference type="GO" id="GO:0005737">
    <property type="term" value="C:cytoplasm"/>
    <property type="evidence" value="ECO:0007669"/>
    <property type="project" value="TreeGrafter"/>
</dbReference>
<reference evidence="3 4" key="1">
    <citation type="submission" date="2006-02" db="EMBL/GenBank/DDBJ databases">
        <authorList>
            <person name="Murray A."/>
            <person name="Staley J."/>
            <person name="Ferriera S."/>
            <person name="Johnson J."/>
            <person name="Kravitz S."/>
            <person name="Halpern A."/>
            <person name="Remington K."/>
            <person name="Beeson K."/>
            <person name="Tran B."/>
            <person name="Rogers Y.-H."/>
            <person name="Friedman R."/>
            <person name="Venter J.C."/>
        </authorList>
    </citation>
    <scope>NUCLEOTIDE SEQUENCE [LARGE SCALE GENOMIC DNA]</scope>
    <source>
        <strain evidence="3 4">23-P</strain>
    </source>
</reference>
<organism evidence="3 4">
    <name type="scientific">Polaribacter irgensii 23-P</name>
    <dbReference type="NCBI Taxonomy" id="313594"/>
    <lineage>
        <taxon>Bacteria</taxon>
        <taxon>Pseudomonadati</taxon>
        <taxon>Bacteroidota</taxon>
        <taxon>Flavobacteriia</taxon>
        <taxon>Flavobacteriales</taxon>
        <taxon>Flavobacteriaceae</taxon>
    </lineage>
</organism>